<keyword evidence="1" id="KW-0808">Transferase</keyword>
<dbReference type="InterPro" id="IPR029044">
    <property type="entry name" value="Nucleotide-diphossugar_trans"/>
</dbReference>
<evidence type="ECO:0000313" key="2">
    <source>
        <dbReference type="Proteomes" id="UP000640274"/>
    </source>
</evidence>
<dbReference type="Gene3D" id="3.90.550.10">
    <property type="entry name" value="Spore Coat Polysaccharide Biosynthesis Protein SpsA, Chain A"/>
    <property type="match status" value="1"/>
</dbReference>
<dbReference type="Proteomes" id="UP000640274">
    <property type="component" value="Unassembled WGS sequence"/>
</dbReference>
<dbReference type="Pfam" id="PF02348">
    <property type="entry name" value="CTP_transf_3"/>
    <property type="match status" value="1"/>
</dbReference>
<keyword evidence="2" id="KW-1185">Reference proteome</keyword>
<protein>
    <submittedName>
        <fullName evidence="1">Acylneuraminate cytidylyltransferase family protein</fullName>
    </submittedName>
</protein>
<name>A0A934MP16_9BACL</name>
<dbReference type="InterPro" id="IPR050793">
    <property type="entry name" value="CMP-NeuNAc_synthase"/>
</dbReference>
<dbReference type="InterPro" id="IPR003329">
    <property type="entry name" value="Cytidylyl_trans"/>
</dbReference>
<evidence type="ECO:0000313" key="1">
    <source>
        <dbReference type="EMBL" id="MBJ6359979.1"/>
    </source>
</evidence>
<accession>A0A934MP16</accession>
<comment type="caution">
    <text evidence="1">The sequence shown here is derived from an EMBL/GenBank/DDBJ whole genome shotgun (WGS) entry which is preliminary data.</text>
</comment>
<dbReference type="SUPFAM" id="SSF53448">
    <property type="entry name" value="Nucleotide-diphospho-sugar transferases"/>
    <property type="match status" value="1"/>
</dbReference>
<dbReference type="RefSeq" id="WP_199017504.1">
    <property type="nucleotide sequence ID" value="NZ_JAELUP010000003.1"/>
</dbReference>
<proteinExistence type="predicted"/>
<keyword evidence="1" id="KW-0548">Nucleotidyltransferase</keyword>
<dbReference type="PANTHER" id="PTHR21485:SF6">
    <property type="entry name" value="N-ACYLNEURAMINATE CYTIDYLYLTRANSFERASE-RELATED"/>
    <property type="match status" value="1"/>
</dbReference>
<dbReference type="GO" id="GO:0008781">
    <property type="term" value="F:N-acylneuraminate cytidylyltransferase activity"/>
    <property type="evidence" value="ECO:0007669"/>
    <property type="project" value="TreeGrafter"/>
</dbReference>
<dbReference type="AlphaFoldDB" id="A0A934MP16"/>
<dbReference type="PANTHER" id="PTHR21485">
    <property type="entry name" value="HAD SUPERFAMILY MEMBERS CMAS AND KDSC"/>
    <property type="match status" value="1"/>
</dbReference>
<dbReference type="EMBL" id="JAELUP010000003">
    <property type="protein sequence ID" value="MBJ6359979.1"/>
    <property type="molecule type" value="Genomic_DNA"/>
</dbReference>
<sequence length="234" mass="25692">MKRLCTLCARGGSKGVPGKNIRPLLGKPLLAHSLLQAQTSGLFDTIAVSSDSEEILQTALKYGANLLITRPPDLAGDEAAKIPAIAHCAEEAERLTGIKYDTVTDLDATSPLRTIADIAGAVHLLETSEACNVITGHSSRRSPYFNIVEHQPDGSVKLVKTAETPIVRRQDAPRTYDMNASVYVWRRVWLRADYPLFTKRTLLYVMDAANSADIDSELDFLLVEELMRRRGADS</sequence>
<dbReference type="CDD" id="cd02513">
    <property type="entry name" value="CMP-NeuAc_Synthase"/>
    <property type="match status" value="1"/>
</dbReference>
<organism evidence="1 2">
    <name type="scientific">Paenibacillus roseus</name>
    <dbReference type="NCBI Taxonomy" id="2798579"/>
    <lineage>
        <taxon>Bacteria</taxon>
        <taxon>Bacillati</taxon>
        <taxon>Bacillota</taxon>
        <taxon>Bacilli</taxon>
        <taxon>Bacillales</taxon>
        <taxon>Paenibacillaceae</taxon>
        <taxon>Paenibacillus</taxon>
    </lineage>
</organism>
<reference evidence="1" key="1">
    <citation type="submission" date="2020-12" db="EMBL/GenBank/DDBJ databases">
        <authorList>
            <person name="Huq M.A."/>
        </authorList>
    </citation>
    <scope>NUCLEOTIDE SEQUENCE</scope>
    <source>
        <strain evidence="1">MAHUQ-46</strain>
    </source>
</reference>
<gene>
    <name evidence="1" type="ORF">JFN88_01410</name>
</gene>